<evidence type="ECO:0000256" key="4">
    <source>
        <dbReference type="ARBA" id="ARBA00022490"/>
    </source>
</evidence>
<dbReference type="GO" id="GO:0016363">
    <property type="term" value="C:nuclear matrix"/>
    <property type="evidence" value="ECO:0007669"/>
    <property type="project" value="UniProtKB-SubCell"/>
</dbReference>
<keyword evidence="8" id="KW-0539">Nucleus</keyword>
<dbReference type="SUPFAM" id="SSF64593">
    <property type="entry name" value="Intermediate filament protein, coiled coil region"/>
    <property type="match status" value="1"/>
</dbReference>
<evidence type="ECO:0000259" key="15">
    <source>
        <dbReference type="PROSITE" id="PS51842"/>
    </source>
</evidence>
<evidence type="ECO:0000256" key="12">
    <source>
        <dbReference type="ARBA" id="ARBA00042964"/>
    </source>
</evidence>
<feature type="domain" description="IF rod" evidence="15">
    <location>
        <begin position="24"/>
        <end position="72"/>
    </location>
</feature>
<evidence type="ECO:0000256" key="10">
    <source>
        <dbReference type="ARBA" id="ARBA00039429"/>
    </source>
</evidence>
<evidence type="ECO:0000256" key="6">
    <source>
        <dbReference type="ARBA" id="ARBA00022754"/>
    </source>
</evidence>
<dbReference type="PANTHER" id="PTHR45616">
    <property type="entry name" value="GATA-TYPE DOMAIN-CONTAINING PROTEIN"/>
    <property type="match status" value="1"/>
</dbReference>
<keyword evidence="4" id="KW-0963">Cytoplasm</keyword>
<sequence length="72" mass="8083">MSEKSSTAAAKDAPMVDKSRKHKEKNDMVGLNDKFVQLIDKVKHLEGENRKLETKLKILKEQGATRGRSTTS</sequence>
<keyword evidence="6" id="KW-0403">Intermediate filament</keyword>
<reference evidence="16" key="1">
    <citation type="submission" date="2023-07" db="EMBL/GenBank/DDBJ databases">
        <title>Chromosome-level Genome Assembly of Striped Snakehead (Channa striata).</title>
        <authorList>
            <person name="Liu H."/>
        </authorList>
    </citation>
    <scope>NUCLEOTIDE SEQUENCE</scope>
    <source>
        <strain evidence="16">Gz</strain>
        <tissue evidence="16">Muscle</tissue>
    </source>
</reference>
<evidence type="ECO:0000256" key="8">
    <source>
        <dbReference type="ARBA" id="ARBA00023242"/>
    </source>
</evidence>
<evidence type="ECO:0000256" key="1">
    <source>
        <dbReference type="ARBA" id="ARBA00004109"/>
    </source>
</evidence>
<evidence type="ECO:0000256" key="7">
    <source>
        <dbReference type="ARBA" id="ARBA00023054"/>
    </source>
</evidence>
<dbReference type="EMBL" id="JAUPFM010000003">
    <property type="protein sequence ID" value="KAK2856954.1"/>
    <property type="molecule type" value="Genomic_DNA"/>
</dbReference>
<dbReference type="GO" id="GO:0005654">
    <property type="term" value="C:nucleoplasm"/>
    <property type="evidence" value="ECO:0007669"/>
    <property type="project" value="UniProtKB-SubCell"/>
</dbReference>
<dbReference type="InterPro" id="IPR039008">
    <property type="entry name" value="IF_rod_dom"/>
</dbReference>
<evidence type="ECO:0000256" key="14">
    <source>
        <dbReference type="SAM" id="MobiDB-lite"/>
    </source>
</evidence>
<evidence type="ECO:0000313" key="16">
    <source>
        <dbReference type="EMBL" id="KAK2856954.1"/>
    </source>
</evidence>
<dbReference type="Proteomes" id="UP001187415">
    <property type="component" value="Unassembled WGS sequence"/>
</dbReference>
<gene>
    <name evidence="16" type="ORF">Q5P01_005689</name>
</gene>
<dbReference type="GO" id="GO:0005737">
    <property type="term" value="C:cytoplasm"/>
    <property type="evidence" value="ECO:0007669"/>
    <property type="project" value="UniProtKB-SubCell"/>
</dbReference>
<comment type="subcellular location">
    <subcellularLocation>
        <location evidence="2">Cytoplasm</location>
    </subcellularLocation>
    <subcellularLocation>
        <location evidence="1">Nucleus matrix</location>
    </subcellularLocation>
    <subcellularLocation>
        <location evidence="3">Nucleus</location>
        <location evidence="3">Nucleoplasm</location>
    </subcellularLocation>
</comment>
<dbReference type="PROSITE" id="PS51842">
    <property type="entry name" value="IF_ROD_2"/>
    <property type="match status" value="1"/>
</dbReference>
<proteinExistence type="predicted"/>
<keyword evidence="5" id="KW-0416">Keratin</keyword>
<dbReference type="AlphaFoldDB" id="A0AA88NE15"/>
<evidence type="ECO:0000256" key="3">
    <source>
        <dbReference type="ARBA" id="ARBA00004642"/>
    </source>
</evidence>
<comment type="function">
    <text evidence="9">Together with KRT19, helps to link the contractile apparatus to dystrophin at the costameres of striated muscle.</text>
</comment>
<evidence type="ECO:0000256" key="13">
    <source>
        <dbReference type="SAM" id="Coils"/>
    </source>
</evidence>
<keyword evidence="7 13" id="KW-0175">Coiled coil</keyword>
<evidence type="ECO:0000256" key="9">
    <source>
        <dbReference type="ARBA" id="ARBA00037766"/>
    </source>
</evidence>
<organism evidence="16 17">
    <name type="scientific">Channa striata</name>
    <name type="common">Snakehead murrel</name>
    <name type="synonym">Ophicephalus striatus</name>
    <dbReference type="NCBI Taxonomy" id="64152"/>
    <lineage>
        <taxon>Eukaryota</taxon>
        <taxon>Metazoa</taxon>
        <taxon>Chordata</taxon>
        <taxon>Craniata</taxon>
        <taxon>Vertebrata</taxon>
        <taxon>Euteleostomi</taxon>
        <taxon>Actinopterygii</taxon>
        <taxon>Neopterygii</taxon>
        <taxon>Teleostei</taxon>
        <taxon>Neoteleostei</taxon>
        <taxon>Acanthomorphata</taxon>
        <taxon>Anabantaria</taxon>
        <taxon>Anabantiformes</taxon>
        <taxon>Channoidei</taxon>
        <taxon>Channidae</taxon>
        <taxon>Channa</taxon>
    </lineage>
</organism>
<accession>A0AA88NE15</accession>
<name>A0AA88NE15_CHASR</name>
<dbReference type="PANTHER" id="PTHR45616:SF26">
    <property type="entry name" value="KERATIN, TYPE II CYTOSKELETAL 8"/>
    <property type="match status" value="1"/>
</dbReference>
<evidence type="ECO:0000256" key="11">
    <source>
        <dbReference type="ARBA" id="ARBA00042886"/>
    </source>
</evidence>
<evidence type="ECO:0000313" key="17">
    <source>
        <dbReference type="Proteomes" id="UP001187415"/>
    </source>
</evidence>
<feature type="region of interest" description="Disordered" evidence="14">
    <location>
        <begin position="1"/>
        <end position="28"/>
    </location>
</feature>
<keyword evidence="17" id="KW-1185">Reference proteome</keyword>
<feature type="coiled-coil region" evidence="13">
    <location>
        <begin position="35"/>
        <end position="62"/>
    </location>
</feature>
<evidence type="ECO:0000256" key="2">
    <source>
        <dbReference type="ARBA" id="ARBA00004496"/>
    </source>
</evidence>
<dbReference type="GO" id="GO:0005882">
    <property type="term" value="C:intermediate filament"/>
    <property type="evidence" value="ECO:0007669"/>
    <property type="project" value="UniProtKB-KW"/>
</dbReference>
<evidence type="ECO:0000256" key="5">
    <source>
        <dbReference type="ARBA" id="ARBA00022744"/>
    </source>
</evidence>
<protein>
    <recommendedName>
        <fullName evidence="10">Keratin, type II cytoskeletal 8</fullName>
    </recommendedName>
    <alternativeName>
        <fullName evidence="12">Cytokeratin-8</fullName>
    </alternativeName>
    <alternativeName>
        <fullName evidence="11">Keratin-8</fullName>
    </alternativeName>
</protein>
<comment type="caution">
    <text evidence="16">The sequence shown here is derived from an EMBL/GenBank/DDBJ whole genome shotgun (WGS) entry which is preliminary data.</text>
</comment>